<dbReference type="Pfam" id="PF10197">
    <property type="entry name" value="Cir_N"/>
    <property type="match status" value="1"/>
</dbReference>
<reference evidence="3" key="1">
    <citation type="submission" date="2016-04" db="EMBL/GenBank/DDBJ databases">
        <authorList>
            <person name="Evans L.H."/>
            <person name="Alamgir A."/>
            <person name="Owens N."/>
            <person name="Weber N.D."/>
            <person name="Virtaneva K."/>
            <person name="Barbian K."/>
            <person name="Babar A."/>
            <person name="Rosenke K."/>
        </authorList>
    </citation>
    <scope>NUCLEOTIDE SEQUENCE [LARGE SCALE GENOMIC DNA]</scope>
    <source>
        <strain evidence="3">CBS 101.48</strain>
    </source>
</reference>
<evidence type="ECO:0000313" key="3">
    <source>
        <dbReference type="EMBL" id="SAM01543.1"/>
    </source>
</evidence>
<gene>
    <name evidence="3" type="primary">ABSGL_07284.1 scaffold 8717</name>
</gene>
<dbReference type="SMART" id="SM01083">
    <property type="entry name" value="Cir_N"/>
    <property type="match status" value="1"/>
</dbReference>
<dbReference type="OMA" id="WYEELPK"/>
<evidence type="ECO:0000313" key="4">
    <source>
        <dbReference type="Proteomes" id="UP000078561"/>
    </source>
</evidence>
<dbReference type="Proteomes" id="UP000078561">
    <property type="component" value="Unassembled WGS sequence"/>
</dbReference>
<dbReference type="PANTHER" id="PTHR22093">
    <property type="entry name" value="LEUKOCYTE RECEPTOR CLUSTER LRC MEMBER 1"/>
    <property type="match status" value="1"/>
</dbReference>
<dbReference type="STRING" id="4829.A0A163JSA8"/>
<evidence type="ECO:0000256" key="1">
    <source>
        <dbReference type="SAM" id="MobiDB-lite"/>
    </source>
</evidence>
<feature type="domain" description="CBF1-interacting co-repressor CIR N-terminal" evidence="2">
    <location>
        <begin position="8"/>
        <end position="44"/>
    </location>
</feature>
<dbReference type="EMBL" id="LT553527">
    <property type="protein sequence ID" value="SAM01543.1"/>
    <property type="molecule type" value="Genomic_DNA"/>
</dbReference>
<organism evidence="3">
    <name type="scientific">Absidia glauca</name>
    <name type="common">Pin mould</name>
    <dbReference type="NCBI Taxonomy" id="4829"/>
    <lineage>
        <taxon>Eukaryota</taxon>
        <taxon>Fungi</taxon>
        <taxon>Fungi incertae sedis</taxon>
        <taxon>Mucoromycota</taxon>
        <taxon>Mucoromycotina</taxon>
        <taxon>Mucoromycetes</taxon>
        <taxon>Mucorales</taxon>
        <taxon>Cunninghamellaceae</taxon>
        <taxon>Absidia</taxon>
    </lineage>
</organism>
<dbReference type="InterPro" id="IPR019339">
    <property type="entry name" value="CIR_N_dom"/>
</dbReference>
<sequence>MNILPHKSWHVYNKKNIEKVRKDEAKAKTEQEAKDKRALVADSEVRLKLLRQRASTNQVDQEGQVGPVRLFAEAEKEAMGNEEVKADEKTEKDRMNKQITMYLEAKDEEAPWYSKKGHTKYTDDHLSKPYLKSKHDKDRQKRHKRPPITLHHDDPLEVIKSHLDKDEKKKDRHHSHHRKHKKSDTSTSKPPSIEELRALRKQREDAERLRTRSVIYGDTHHQHQDPRQQRYNSQYNRTETDQAHQSKKQRQHYS</sequence>
<feature type="compositionally biased region" description="Basic and acidic residues" evidence="1">
    <location>
        <begin position="218"/>
        <end position="228"/>
    </location>
</feature>
<dbReference type="OrthoDB" id="2159131at2759"/>
<feature type="compositionally biased region" description="Basic residues" evidence="1">
    <location>
        <begin position="170"/>
        <end position="182"/>
    </location>
</feature>
<keyword evidence="4" id="KW-1185">Reference proteome</keyword>
<proteinExistence type="predicted"/>
<dbReference type="InParanoid" id="A0A163JSA8"/>
<dbReference type="InterPro" id="IPR039875">
    <property type="entry name" value="LENG1-like"/>
</dbReference>
<evidence type="ECO:0000259" key="2">
    <source>
        <dbReference type="SMART" id="SM01083"/>
    </source>
</evidence>
<feature type="compositionally biased region" description="Basic and acidic residues" evidence="1">
    <location>
        <begin position="120"/>
        <end position="139"/>
    </location>
</feature>
<feature type="compositionally biased region" description="Basic and acidic residues" evidence="1">
    <location>
        <begin position="150"/>
        <end position="169"/>
    </location>
</feature>
<feature type="compositionally biased region" description="Basic and acidic residues" evidence="1">
    <location>
        <begin position="192"/>
        <end position="210"/>
    </location>
</feature>
<dbReference type="PANTHER" id="PTHR22093:SF0">
    <property type="entry name" value="LEUKOCYTE RECEPTOR CLUSTER MEMBER 1"/>
    <property type="match status" value="1"/>
</dbReference>
<dbReference type="AlphaFoldDB" id="A0A163JSA8"/>
<feature type="region of interest" description="Disordered" evidence="1">
    <location>
        <begin position="105"/>
        <end position="254"/>
    </location>
</feature>
<name>A0A163JSA8_ABSGL</name>
<feature type="compositionally biased region" description="Basic residues" evidence="1">
    <location>
        <begin position="245"/>
        <end position="254"/>
    </location>
</feature>
<protein>
    <recommendedName>
        <fullName evidence="2">CBF1-interacting co-repressor CIR N-terminal domain-containing protein</fullName>
    </recommendedName>
</protein>
<accession>A0A163JSA8</accession>